<name>A0ABS3GVU6_9ENTE</name>
<comment type="caution">
    <text evidence="1">The sequence shown here is derived from an EMBL/GenBank/DDBJ whole genome shotgun (WGS) entry which is preliminary data.</text>
</comment>
<reference evidence="1 2" key="1">
    <citation type="submission" date="2021-03" db="EMBL/GenBank/DDBJ databases">
        <title>Enterococcal diversity collection.</title>
        <authorList>
            <person name="Gilmore M.S."/>
            <person name="Schwartzman J."/>
            <person name="Van Tyne D."/>
            <person name="Martin M."/>
            <person name="Earl A.M."/>
            <person name="Manson A.L."/>
            <person name="Straub T."/>
            <person name="Salamzade R."/>
            <person name="Saavedra J."/>
            <person name="Lebreton F."/>
            <person name="Prichula J."/>
            <person name="Schaufler K."/>
            <person name="Gaca A."/>
            <person name="Sgardioli B."/>
            <person name="Wagenaar J."/>
            <person name="Strong T."/>
        </authorList>
    </citation>
    <scope>NUCLEOTIDE SEQUENCE [LARGE SCALE GENOMIC DNA]</scope>
    <source>
        <strain evidence="1 2">DIV0869a</strain>
    </source>
</reference>
<accession>A0ABS3GVU6</accession>
<evidence type="ECO:0000313" key="2">
    <source>
        <dbReference type="Proteomes" id="UP000664632"/>
    </source>
</evidence>
<evidence type="ECO:0000313" key="1">
    <source>
        <dbReference type="EMBL" id="MBO0438950.1"/>
    </source>
</evidence>
<dbReference type="RefSeq" id="WP_207111062.1">
    <property type="nucleotide sequence ID" value="NZ_JAFLWD010000003.1"/>
</dbReference>
<gene>
    <name evidence="1" type="ORF">JZO69_01060</name>
</gene>
<keyword evidence="2" id="KW-1185">Reference proteome</keyword>
<sequence>MERRKRLRSKRLDDLKRMPALYHKMPNQDFDIEKSEVLKWLGAQKELLDWLRGYAKDAGYIKYDQETGKWSGTEQEEQE</sequence>
<dbReference type="EMBL" id="JAFLWD010000003">
    <property type="protein sequence ID" value="MBO0438950.1"/>
    <property type="molecule type" value="Genomic_DNA"/>
</dbReference>
<proteinExistence type="predicted"/>
<organism evidence="1 2">
    <name type="scientific">Candidatus Enterococcus ikei</name>
    <dbReference type="NCBI Taxonomy" id="2815326"/>
    <lineage>
        <taxon>Bacteria</taxon>
        <taxon>Bacillati</taxon>
        <taxon>Bacillota</taxon>
        <taxon>Bacilli</taxon>
        <taxon>Lactobacillales</taxon>
        <taxon>Enterococcaceae</taxon>
        <taxon>Enterococcus</taxon>
    </lineage>
</organism>
<dbReference type="Proteomes" id="UP000664632">
    <property type="component" value="Unassembled WGS sequence"/>
</dbReference>
<protein>
    <submittedName>
        <fullName evidence="1">Uncharacterized protein</fullName>
    </submittedName>
</protein>